<dbReference type="PANTHER" id="PTHR47691">
    <property type="entry name" value="REGULATOR-RELATED"/>
    <property type="match status" value="1"/>
</dbReference>
<evidence type="ECO:0000313" key="3">
    <source>
        <dbReference type="Proteomes" id="UP000319103"/>
    </source>
</evidence>
<sequence>MQAAPPPEAEPPYQLPPAIRLFVARQAEQERIRGAAESRPGERGPRVVTLVGMAGIGKTALSFEVGRALSDRFPDGVLYVDLDDYRRDGAVELADVHAELLTGLGVAPEWLKRSPAGRQKQYWSRTNGKRLLVVIDNAGSDTEVELLIPSSPGSMAIVAGHGALQQPPGADSVEVPVQPLAEEDAVRLLRRLVDDERPAAEPEAVLELARGCGGLPAALHVAGRWAHKYRRRSLSRLVAELTAELRERGIPIVEAVWDAAYDGLGLEAARLYRVLPQFPAPAVTAAAATALLGAGPLAAEEALEELERAGLLEYRPEGFRMHDLLRGHAERRSRQADPEGTERTAARRRLVRWYRRQAARADLLAAGSRMTFAELEAALPDVPDVEFAGTNGKAAALRWLEAHRLALYGCVRSAYDSGWFVDAAALCEPLWTHFLDHPHYADVIEAFGTGIAAADRLEDRRLMVRMRCQLARPLWEQELFGDAAEQLRQAMGTADGLGDDPKDRKLKASAVEFRGLLKLAQHDWAGAAVDFELSRSEHQAIDNAYGVLLQTYQLGKAALGAGDHTRAAELFEEAHQAARHQERERMIARTGFELGRALRRLGRTDEASALMRAALVAARERGSSTEEVRVLKELARLADDLGDPAEARRQRAEARLLTERSGGLADS</sequence>
<proteinExistence type="predicted"/>
<evidence type="ECO:0000256" key="1">
    <source>
        <dbReference type="SAM" id="MobiDB-lite"/>
    </source>
</evidence>
<dbReference type="SUPFAM" id="SSF52540">
    <property type="entry name" value="P-loop containing nucleoside triphosphate hydrolases"/>
    <property type="match status" value="1"/>
</dbReference>
<gene>
    <name evidence="2" type="ORF">E6W39_02035</name>
</gene>
<dbReference type="AlphaFoldDB" id="A0A540WDH3"/>
<accession>A0A540WDH3</accession>
<dbReference type="PRINTS" id="PR00364">
    <property type="entry name" value="DISEASERSIST"/>
</dbReference>
<dbReference type="PANTHER" id="PTHR47691:SF3">
    <property type="entry name" value="HTH-TYPE TRANSCRIPTIONAL REGULATOR RV0890C-RELATED"/>
    <property type="match status" value="1"/>
</dbReference>
<organism evidence="2 3">
    <name type="scientific">Kitasatospora acidiphila</name>
    <dbReference type="NCBI Taxonomy" id="2567942"/>
    <lineage>
        <taxon>Bacteria</taxon>
        <taxon>Bacillati</taxon>
        <taxon>Actinomycetota</taxon>
        <taxon>Actinomycetes</taxon>
        <taxon>Kitasatosporales</taxon>
        <taxon>Streptomycetaceae</taxon>
        <taxon>Kitasatospora</taxon>
    </lineage>
</organism>
<keyword evidence="3" id="KW-1185">Reference proteome</keyword>
<dbReference type="EMBL" id="VIGB01000003">
    <property type="protein sequence ID" value="TQF07083.1"/>
    <property type="molecule type" value="Genomic_DNA"/>
</dbReference>
<dbReference type="Proteomes" id="UP000319103">
    <property type="component" value="Unassembled WGS sequence"/>
</dbReference>
<feature type="compositionally biased region" description="Basic and acidic residues" evidence="1">
    <location>
        <begin position="642"/>
        <end position="658"/>
    </location>
</feature>
<dbReference type="SUPFAM" id="SSF48452">
    <property type="entry name" value="TPR-like"/>
    <property type="match status" value="1"/>
</dbReference>
<name>A0A540WDH3_9ACTN</name>
<evidence type="ECO:0000313" key="2">
    <source>
        <dbReference type="EMBL" id="TQF07083.1"/>
    </source>
</evidence>
<dbReference type="InterPro" id="IPR027417">
    <property type="entry name" value="P-loop_NTPase"/>
</dbReference>
<comment type="caution">
    <text evidence="2">The sequence shown here is derived from an EMBL/GenBank/DDBJ whole genome shotgun (WGS) entry which is preliminary data.</text>
</comment>
<protein>
    <submittedName>
        <fullName evidence="2">Uncharacterized protein</fullName>
    </submittedName>
</protein>
<feature type="region of interest" description="Disordered" evidence="1">
    <location>
        <begin position="642"/>
        <end position="667"/>
    </location>
</feature>
<dbReference type="OrthoDB" id="3861774at2"/>
<dbReference type="GO" id="GO:0043531">
    <property type="term" value="F:ADP binding"/>
    <property type="evidence" value="ECO:0007669"/>
    <property type="project" value="InterPro"/>
</dbReference>
<dbReference type="Gene3D" id="1.25.40.10">
    <property type="entry name" value="Tetratricopeptide repeat domain"/>
    <property type="match status" value="1"/>
</dbReference>
<dbReference type="InterPro" id="IPR011990">
    <property type="entry name" value="TPR-like_helical_dom_sf"/>
</dbReference>
<reference evidence="2 3" key="1">
    <citation type="submission" date="2019-06" db="EMBL/GenBank/DDBJ databases">
        <title>Description of Kitasatospora acidophila sp. nov. isolated from pine grove soil, and reclassification of Streptomyces novaecaesareae to Kitasatospora novaeceasareae comb. nov.</title>
        <authorList>
            <person name="Kim M.J."/>
        </authorList>
    </citation>
    <scope>NUCLEOTIDE SEQUENCE [LARGE SCALE GENOMIC DNA]</scope>
    <source>
        <strain evidence="2 3">MMS16-CNU292</strain>
    </source>
</reference>
<dbReference type="Gene3D" id="3.40.50.300">
    <property type="entry name" value="P-loop containing nucleotide triphosphate hydrolases"/>
    <property type="match status" value="1"/>
</dbReference>